<dbReference type="AlphaFoldDB" id="A0A1Y4ERC6"/>
<feature type="transmembrane region" description="Helical" evidence="1">
    <location>
        <begin position="33"/>
        <end position="56"/>
    </location>
</feature>
<feature type="transmembrane region" description="Helical" evidence="1">
    <location>
        <begin position="88"/>
        <end position="111"/>
    </location>
</feature>
<evidence type="ECO:0000313" key="3">
    <source>
        <dbReference type="Proteomes" id="UP000196258"/>
    </source>
</evidence>
<evidence type="ECO:0000313" key="2">
    <source>
        <dbReference type="EMBL" id="OUQ04424.1"/>
    </source>
</evidence>
<proteinExistence type="predicted"/>
<accession>A0A1Y4ERC6</accession>
<protein>
    <submittedName>
        <fullName evidence="2">Uncharacterized protein</fullName>
    </submittedName>
</protein>
<comment type="caution">
    <text evidence="2">The sequence shown here is derived from an EMBL/GenBank/DDBJ whole genome shotgun (WGS) entry which is preliminary data.</text>
</comment>
<evidence type="ECO:0000256" key="1">
    <source>
        <dbReference type="SAM" id="Phobius"/>
    </source>
</evidence>
<dbReference type="EMBL" id="NFLB01000011">
    <property type="protein sequence ID" value="OUQ04424.1"/>
    <property type="molecule type" value="Genomic_DNA"/>
</dbReference>
<gene>
    <name evidence="2" type="ORF">B5E91_09725</name>
</gene>
<feature type="transmembrane region" description="Helical" evidence="1">
    <location>
        <begin position="131"/>
        <end position="153"/>
    </location>
</feature>
<dbReference type="RefSeq" id="WP_087257197.1">
    <property type="nucleotide sequence ID" value="NZ_JBKTBZ010000014.1"/>
</dbReference>
<keyword evidence="1" id="KW-1133">Transmembrane helix</keyword>
<dbReference type="Proteomes" id="UP000196258">
    <property type="component" value="Unassembled WGS sequence"/>
</dbReference>
<name>A0A1Y4ERC6_9FIRM</name>
<sequence>MSFQEKYQEYKQRKEAKAFFNQNNAEKVLGKDYLIAFLVGTGVSIVLGFIMETIIYKTGINFSYIAFLVGVLEAMAIKKVLNKSGNNLAIIAVISYVLGVLIAQTLYLAMLMPLIDGQLFINVFITCLKNLFVGDLLGTIIFLFGAVAAYMTLKD</sequence>
<feature type="transmembrane region" description="Helical" evidence="1">
    <location>
        <begin position="62"/>
        <end position="81"/>
    </location>
</feature>
<organism evidence="2 3">
    <name type="scientific">Thomasclavelia spiroformis</name>
    <dbReference type="NCBI Taxonomy" id="29348"/>
    <lineage>
        <taxon>Bacteria</taxon>
        <taxon>Bacillati</taxon>
        <taxon>Bacillota</taxon>
        <taxon>Erysipelotrichia</taxon>
        <taxon>Erysipelotrichales</taxon>
        <taxon>Coprobacillaceae</taxon>
        <taxon>Thomasclavelia</taxon>
    </lineage>
</organism>
<reference evidence="3" key="1">
    <citation type="submission" date="2017-04" db="EMBL/GenBank/DDBJ databases">
        <title>Function of individual gut microbiota members based on whole genome sequencing of pure cultures obtained from chicken caecum.</title>
        <authorList>
            <person name="Medvecky M."/>
            <person name="Cejkova D."/>
            <person name="Polansky O."/>
            <person name="Karasova D."/>
            <person name="Kubasova T."/>
            <person name="Cizek A."/>
            <person name="Rychlik I."/>
        </authorList>
    </citation>
    <scope>NUCLEOTIDE SEQUENCE [LARGE SCALE GENOMIC DNA]</scope>
    <source>
        <strain evidence="3">An149</strain>
    </source>
</reference>
<keyword evidence="1" id="KW-0812">Transmembrane</keyword>
<keyword evidence="1" id="KW-0472">Membrane</keyword>